<feature type="compositionally biased region" description="Polar residues" evidence="2">
    <location>
        <begin position="7"/>
        <end position="19"/>
    </location>
</feature>
<dbReference type="AlphaFoldDB" id="A0A0B7JRU2"/>
<evidence type="ECO:0000259" key="3">
    <source>
        <dbReference type="PROSITE" id="PS50048"/>
    </source>
</evidence>
<protein>
    <recommendedName>
        <fullName evidence="3">Zn(2)-C6 fungal-type domain-containing protein</fullName>
    </recommendedName>
</protein>
<dbReference type="InterPro" id="IPR036864">
    <property type="entry name" value="Zn2-C6_fun-type_DNA-bd_sf"/>
</dbReference>
<evidence type="ECO:0000256" key="2">
    <source>
        <dbReference type="SAM" id="MobiDB-lite"/>
    </source>
</evidence>
<dbReference type="CDD" id="cd00067">
    <property type="entry name" value="GAL4"/>
    <property type="match status" value="1"/>
</dbReference>
<name>A0A0B7JRU2_BIOOC</name>
<dbReference type="GO" id="GO:0008270">
    <property type="term" value="F:zinc ion binding"/>
    <property type="evidence" value="ECO:0007669"/>
    <property type="project" value="InterPro"/>
</dbReference>
<dbReference type="EMBL" id="CDPU01000008">
    <property type="protein sequence ID" value="CEO47728.1"/>
    <property type="molecule type" value="Genomic_DNA"/>
</dbReference>
<dbReference type="PROSITE" id="PS50048">
    <property type="entry name" value="ZN2_CY6_FUNGAL_2"/>
    <property type="match status" value="1"/>
</dbReference>
<dbReference type="SUPFAM" id="SSF57701">
    <property type="entry name" value="Zn2/Cys6 DNA-binding domain"/>
    <property type="match status" value="1"/>
</dbReference>
<organism evidence="4">
    <name type="scientific">Bionectria ochroleuca</name>
    <name type="common">Gliocladium roseum</name>
    <dbReference type="NCBI Taxonomy" id="29856"/>
    <lineage>
        <taxon>Eukaryota</taxon>
        <taxon>Fungi</taxon>
        <taxon>Dikarya</taxon>
        <taxon>Ascomycota</taxon>
        <taxon>Pezizomycotina</taxon>
        <taxon>Sordariomycetes</taxon>
        <taxon>Hypocreomycetidae</taxon>
        <taxon>Hypocreales</taxon>
        <taxon>Bionectriaceae</taxon>
        <taxon>Clonostachys</taxon>
    </lineage>
</organism>
<evidence type="ECO:0000256" key="1">
    <source>
        <dbReference type="ARBA" id="ARBA00023242"/>
    </source>
</evidence>
<feature type="region of interest" description="Disordered" evidence="2">
    <location>
        <begin position="1"/>
        <end position="25"/>
    </location>
</feature>
<reference evidence="4" key="1">
    <citation type="submission" date="2015-01" db="EMBL/GenBank/DDBJ databases">
        <authorList>
            <person name="Durling Mikael"/>
        </authorList>
    </citation>
    <scope>NUCLEOTIDE SEQUENCE</scope>
</reference>
<sequence length="125" mass="13802">MDHSDPQTRSSQRNGSIESSPLAKRSKACVSCRARKVKCDADVVGLPCSSCTSRQCPETCVLSLRKPRRRKLDLAAAKEKSRRSSVSLTHADQNRCQNVNQFLNLAQSNQHLLPVWSVPIRAAAT</sequence>
<dbReference type="Gene3D" id="4.10.240.10">
    <property type="entry name" value="Zn(2)-C6 fungal-type DNA-binding domain"/>
    <property type="match status" value="1"/>
</dbReference>
<dbReference type="Pfam" id="PF00172">
    <property type="entry name" value="Zn_clus"/>
    <property type="match status" value="1"/>
</dbReference>
<dbReference type="PROSITE" id="PS00463">
    <property type="entry name" value="ZN2_CY6_FUNGAL_1"/>
    <property type="match status" value="1"/>
</dbReference>
<dbReference type="GO" id="GO:0000981">
    <property type="term" value="F:DNA-binding transcription factor activity, RNA polymerase II-specific"/>
    <property type="evidence" value="ECO:0007669"/>
    <property type="project" value="InterPro"/>
</dbReference>
<feature type="domain" description="Zn(2)-C6 fungal-type" evidence="3">
    <location>
        <begin position="28"/>
        <end position="62"/>
    </location>
</feature>
<keyword evidence="1" id="KW-0539">Nucleus</keyword>
<dbReference type="InterPro" id="IPR001138">
    <property type="entry name" value="Zn2Cys6_DnaBD"/>
</dbReference>
<dbReference type="SMART" id="SM00066">
    <property type="entry name" value="GAL4"/>
    <property type="match status" value="1"/>
</dbReference>
<gene>
    <name evidence="4" type="ORF">BN869_000003783_1</name>
</gene>
<proteinExistence type="predicted"/>
<evidence type="ECO:0000313" key="4">
    <source>
        <dbReference type="EMBL" id="CEO47728.1"/>
    </source>
</evidence>
<accession>A0A0B7JRU2</accession>